<evidence type="ECO:0000259" key="6">
    <source>
        <dbReference type="PROSITE" id="PS51000"/>
    </source>
</evidence>
<dbReference type="EMBL" id="BAYM01000390">
    <property type="protein sequence ID" value="GAN38049.1"/>
    <property type="molecule type" value="Genomic_DNA"/>
</dbReference>
<keyword evidence="4" id="KW-0804">Transcription</keyword>
<dbReference type="PANTHER" id="PTHR30363:SF4">
    <property type="entry name" value="GLYCEROL-3-PHOSPHATE REGULON REPRESSOR"/>
    <property type="match status" value="1"/>
</dbReference>
<dbReference type="Pfam" id="PF00455">
    <property type="entry name" value="DeoRC"/>
    <property type="match status" value="1"/>
</dbReference>
<dbReference type="PANTHER" id="PTHR30363">
    <property type="entry name" value="HTH-TYPE TRANSCRIPTIONAL REGULATOR SRLR-RELATED"/>
    <property type="match status" value="1"/>
</dbReference>
<evidence type="ECO:0000256" key="4">
    <source>
        <dbReference type="ARBA" id="ARBA00023163"/>
    </source>
</evidence>
<feature type="domain" description="HTH deoR-type" evidence="6">
    <location>
        <begin position="6"/>
        <end position="61"/>
    </location>
</feature>
<dbReference type="InterPro" id="IPR001034">
    <property type="entry name" value="DeoR_HTH"/>
</dbReference>
<dbReference type="SMART" id="SM01134">
    <property type="entry name" value="DeoRC"/>
    <property type="match status" value="1"/>
</dbReference>
<dbReference type="InterPro" id="IPR036388">
    <property type="entry name" value="WH-like_DNA-bd_sf"/>
</dbReference>
<sequence>MIVLKKERQERILGILNSANKAVTISNLVQAFDVSEDTIRRDLRQMDQKGLLLRVQSGAISNGPDVTNFEHRMKVDTETKIALVKQAIPLLPENGVLIIDGSTTNLRLVQNLPTDFTATIITNSPLIAVETSNKRNITTIALGGLVSKRAESSLGAETINALTSLHADAYVMGIYNIDPHLGVTFVEQMEAQVKNQMVNSSDITIAIATADKVGMRSHFVAAETSQIDYLVTNSTDKSLMQQFQDREVEIVPLSHAQKE</sequence>
<keyword evidence="3" id="KW-0805">Transcription regulation</keyword>
<dbReference type="SUPFAM" id="SSF46785">
    <property type="entry name" value="Winged helix' DNA-binding domain"/>
    <property type="match status" value="1"/>
</dbReference>
<dbReference type="SMART" id="SM00420">
    <property type="entry name" value="HTH_DEOR"/>
    <property type="match status" value="1"/>
</dbReference>
<comment type="function">
    <text evidence="5">Repressor of the lactose catabolism operon. Galactose-6-phosphate is the inducer.</text>
</comment>
<dbReference type="PROSITE" id="PS51000">
    <property type="entry name" value="HTH_DEOR_2"/>
    <property type="match status" value="1"/>
</dbReference>
<name>A0A0C9Q0W3_LACPA</name>
<organism evidence="7 8">
    <name type="scientific">Lacticaseibacillus paracasei NRIC 0644</name>
    <dbReference type="NCBI Taxonomy" id="1435038"/>
    <lineage>
        <taxon>Bacteria</taxon>
        <taxon>Bacillati</taxon>
        <taxon>Bacillota</taxon>
        <taxon>Bacilli</taxon>
        <taxon>Lactobacillales</taxon>
        <taxon>Lactobacillaceae</taxon>
        <taxon>Lacticaseibacillus</taxon>
    </lineage>
</organism>
<dbReference type="InterPro" id="IPR050313">
    <property type="entry name" value="Carb_Metab_HTH_regulators"/>
</dbReference>
<evidence type="ECO:0000256" key="2">
    <source>
        <dbReference type="ARBA" id="ARBA00022491"/>
    </source>
</evidence>
<dbReference type="Gene3D" id="1.10.10.10">
    <property type="entry name" value="Winged helix-like DNA-binding domain superfamily/Winged helix DNA-binding domain"/>
    <property type="match status" value="1"/>
</dbReference>
<evidence type="ECO:0000256" key="5">
    <source>
        <dbReference type="ARBA" id="ARBA00024937"/>
    </source>
</evidence>
<dbReference type="Pfam" id="PF08220">
    <property type="entry name" value="HTH_DeoR"/>
    <property type="match status" value="1"/>
</dbReference>
<dbReference type="SUPFAM" id="SSF100950">
    <property type="entry name" value="NagB/RpiA/CoA transferase-like"/>
    <property type="match status" value="1"/>
</dbReference>
<dbReference type="InterPro" id="IPR037171">
    <property type="entry name" value="NagB/RpiA_transferase-like"/>
</dbReference>
<protein>
    <recommendedName>
        <fullName evidence="1">Lactose phosphotransferase system repressor</fullName>
    </recommendedName>
</protein>
<proteinExistence type="predicted"/>
<evidence type="ECO:0000256" key="3">
    <source>
        <dbReference type="ARBA" id="ARBA00023015"/>
    </source>
</evidence>
<evidence type="ECO:0000313" key="7">
    <source>
        <dbReference type="EMBL" id="GAN38049.1"/>
    </source>
</evidence>
<dbReference type="InterPro" id="IPR014036">
    <property type="entry name" value="DeoR-like_C"/>
</dbReference>
<dbReference type="AlphaFoldDB" id="A0A0C9Q0W3"/>
<dbReference type="Proteomes" id="UP000032552">
    <property type="component" value="Unassembled WGS sequence"/>
</dbReference>
<keyword evidence="2" id="KW-0678">Repressor</keyword>
<reference evidence="8" key="1">
    <citation type="submission" date="2014-05" db="EMBL/GenBank/DDBJ databases">
        <title>Whole genome sequencing of Lactobacillus casei NRIC0644.</title>
        <authorList>
            <person name="Atarashi H."/>
            <person name="Yoshida Y."/>
            <person name="Fujimura S."/>
            <person name="Tanaka N."/>
            <person name="Shiwa Y."/>
            <person name="Yoshikawa H."/>
            <person name="Okada S."/>
            <person name="Nakagawa J."/>
        </authorList>
    </citation>
    <scope>NUCLEOTIDE SEQUENCE [LARGE SCALE GENOMIC DNA]</scope>
    <source>
        <strain evidence="8">NRIC0644</strain>
    </source>
</reference>
<gene>
    <name evidence="7" type="ORF">LC0644_2638</name>
</gene>
<comment type="caution">
    <text evidence="7">The sequence shown here is derived from an EMBL/GenBank/DDBJ whole genome shotgun (WGS) entry which is preliminary data.</text>
</comment>
<evidence type="ECO:0000256" key="1">
    <source>
        <dbReference type="ARBA" id="ARBA00021390"/>
    </source>
</evidence>
<dbReference type="GO" id="GO:0003700">
    <property type="term" value="F:DNA-binding transcription factor activity"/>
    <property type="evidence" value="ECO:0007669"/>
    <property type="project" value="InterPro"/>
</dbReference>
<accession>A0A0C9Q0W3</accession>
<dbReference type="InterPro" id="IPR036390">
    <property type="entry name" value="WH_DNA-bd_sf"/>
</dbReference>
<dbReference type="PRINTS" id="PR00037">
    <property type="entry name" value="HTHLACR"/>
</dbReference>
<dbReference type="RefSeq" id="WP_050566641.1">
    <property type="nucleotide sequence ID" value="NZ_BAYM01000390.1"/>
</dbReference>
<evidence type="ECO:0000313" key="8">
    <source>
        <dbReference type="Proteomes" id="UP000032552"/>
    </source>
</evidence>